<accession>A0A6J6QWL5</accession>
<reference evidence="6" key="1">
    <citation type="submission" date="2020-05" db="EMBL/GenBank/DDBJ databases">
        <authorList>
            <person name="Chiriac C."/>
            <person name="Salcher M."/>
            <person name="Ghai R."/>
            <person name="Kavagutti S V."/>
        </authorList>
    </citation>
    <scope>NUCLEOTIDE SEQUENCE</scope>
</reference>
<dbReference type="EMBL" id="CAEZXW010000108">
    <property type="protein sequence ID" value="CAB4713355.1"/>
    <property type="molecule type" value="Genomic_DNA"/>
</dbReference>
<dbReference type="Pfam" id="PF00296">
    <property type="entry name" value="Bac_luciferase"/>
    <property type="match status" value="1"/>
</dbReference>
<dbReference type="EMBL" id="CAEZZQ010000063">
    <property type="protein sequence ID" value="CAB4778608.1"/>
    <property type="molecule type" value="Genomic_DNA"/>
</dbReference>
<keyword evidence="3" id="KW-0560">Oxidoreductase</keyword>
<evidence type="ECO:0000256" key="1">
    <source>
        <dbReference type="ARBA" id="ARBA00022630"/>
    </source>
</evidence>
<organism evidence="6">
    <name type="scientific">freshwater metagenome</name>
    <dbReference type="NCBI Taxonomy" id="449393"/>
    <lineage>
        <taxon>unclassified sequences</taxon>
        <taxon>metagenomes</taxon>
        <taxon>ecological metagenomes</taxon>
    </lineage>
</organism>
<evidence type="ECO:0000313" key="8">
    <source>
        <dbReference type="EMBL" id="CAB4902087.1"/>
    </source>
</evidence>
<evidence type="ECO:0000256" key="3">
    <source>
        <dbReference type="ARBA" id="ARBA00023002"/>
    </source>
</evidence>
<dbReference type="SUPFAM" id="SSF51679">
    <property type="entry name" value="Bacterial luciferase-like"/>
    <property type="match status" value="1"/>
</dbReference>
<proteinExistence type="predicted"/>
<dbReference type="PANTHER" id="PTHR42847:SF4">
    <property type="entry name" value="ALKANESULFONATE MONOOXYGENASE-RELATED"/>
    <property type="match status" value="1"/>
</dbReference>
<evidence type="ECO:0000313" key="9">
    <source>
        <dbReference type="EMBL" id="CAB5041230.1"/>
    </source>
</evidence>
<gene>
    <name evidence="6" type="ORF">UFOPK2593_01288</name>
    <name evidence="7" type="ORF">UFOPK2894_01040</name>
    <name evidence="8" type="ORF">UFOPK3492_00995</name>
    <name evidence="9" type="ORF">UFOPK4234_01256</name>
</gene>
<feature type="domain" description="Luciferase-like" evidence="5">
    <location>
        <begin position="15"/>
        <end position="293"/>
    </location>
</feature>
<evidence type="ECO:0000313" key="6">
    <source>
        <dbReference type="EMBL" id="CAB4713355.1"/>
    </source>
</evidence>
<dbReference type="EMBL" id="CAFBMD010000082">
    <property type="protein sequence ID" value="CAB4902087.1"/>
    <property type="molecule type" value="Genomic_DNA"/>
</dbReference>
<dbReference type="PANTHER" id="PTHR42847">
    <property type="entry name" value="ALKANESULFONATE MONOOXYGENASE"/>
    <property type="match status" value="1"/>
</dbReference>
<name>A0A6J6QWL5_9ZZZZ</name>
<protein>
    <submittedName>
        <fullName evidence="6">Unannotated protein</fullName>
    </submittedName>
</protein>
<dbReference type="InterPro" id="IPR036661">
    <property type="entry name" value="Luciferase-like_sf"/>
</dbReference>
<dbReference type="EMBL" id="CAFBQA010000082">
    <property type="protein sequence ID" value="CAB5041230.1"/>
    <property type="molecule type" value="Genomic_DNA"/>
</dbReference>
<keyword evidence="2" id="KW-0288">FMN</keyword>
<dbReference type="InterPro" id="IPR050172">
    <property type="entry name" value="SsuD_RutA_monooxygenase"/>
</dbReference>
<evidence type="ECO:0000256" key="4">
    <source>
        <dbReference type="ARBA" id="ARBA00023033"/>
    </source>
</evidence>
<evidence type="ECO:0000259" key="5">
    <source>
        <dbReference type="Pfam" id="PF00296"/>
    </source>
</evidence>
<evidence type="ECO:0000256" key="2">
    <source>
        <dbReference type="ARBA" id="ARBA00022643"/>
    </source>
</evidence>
<evidence type="ECO:0000313" key="7">
    <source>
        <dbReference type="EMBL" id="CAB4778608.1"/>
    </source>
</evidence>
<sequence>MKLGTLVPHFGEFASRDSIVRLATKAEDLGYRSLWVRDHLIWSPHGMEGHIKTFIDPFITMAAMAAVTTKCTMGTGVVIPIRWPLKVAQEFANLSFMNNGKIIAGVGLGSNPAEFAGAGLDVERREEILQETLEVCRQAWTQGWVEHHGDVFNIERTELLPMPEEHIPIIYGGNTPASVRRAVDYKTDGWYPARLPMSTLVSRLQYLKDYMGDNPRDMYTIIQPLVVIGKTREEAEKLVPIKEVATSSTGSKFWVKPPSGSFDTVKDLSGLVVCGTAEDVAEQVTELADMGISEFVFDFRLQYDRYEYALEEVGEKVFPLLNYKPDQN</sequence>
<dbReference type="GO" id="GO:0008726">
    <property type="term" value="F:alkanesulfonate monooxygenase activity"/>
    <property type="evidence" value="ECO:0007669"/>
    <property type="project" value="TreeGrafter"/>
</dbReference>
<keyword evidence="1" id="KW-0285">Flavoprotein</keyword>
<dbReference type="Gene3D" id="3.20.20.30">
    <property type="entry name" value="Luciferase-like domain"/>
    <property type="match status" value="1"/>
</dbReference>
<dbReference type="GO" id="GO:0046306">
    <property type="term" value="P:alkanesulfonate catabolic process"/>
    <property type="evidence" value="ECO:0007669"/>
    <property type="project" value="TreeGrafter"/>
</dbReference>
<dbReference type="InterPro" id="IPR011251">
    <property type="entry name" value="Luciferase-like_dom"/>
</dbReference>
<dbReference type="AlphaFoldDB" id="A0A6J6QWL5"/>
<keyword evidence="4" id="KW-0503">Monooxygenase</keyword>